<evidence type="ECO:0008006" key="3">
    <source>
        <dbReference type="Google" id="ProtNLM"/>
    </source>
</evidence>
<dbReference type="OrthoDB" id="429950at2759"/>
<keyword evidence="2" id="KW-1185">Reference proteome</keyword>
<proteinExistence type="predicted"/>
<evidence type="ECO:0000313" key="1">
    <source>
        <dbReference type="EMBL" id="KAF2175139.1"/>
    </source>
</evidence>
<dbReference type="Proteomes" id="UP000800200">
    <property type="component" value="Unassembled WGS sequence"/>
</dbReference>
<accession>A0A6A6DAB2</accession>
<dbReference type="AlphaFoldDB" id="A0A6A6DAB2"/>
<name>A0A6A6DAB2_9PEZI</name>
<gene>
    <name evidence="1" type="ORF">K469DRAFT_81022</name>
</gene>
<organism evidence="1 2">
    <name type="scientific">Zopfia rhizophila CBS 207.26</name>
    <dbReference type="NCBI Taxonomy" id="1314779"/>
    <lineage>
        <taxon>Eukaryota</taxon>
        <taxon>Fungi</taxon>
        <taxon>Dikarya</taxon>
        <taxon>Ascomycota</taxon>
        <taxon>Pezizomycotina</taxon>
        <taxon>Dothideomycetes</taxon>
        <taxon>Dothideomycetes incertae sedis</taxon>
        <taxon>Zopfiaceae</taxon>
        <taxon>Zopfia</taxon>
    </lineage>
</organism>
<dbReference type="EMBL" id="ML994745">
    <property type="protein sequence ID" value="KAF2175139.1"/>
    <property type="molecule type" value="Genomic_DNA"/>
</dbReference>
<reference evidence="1" key="1">
    <citation type="journal article" date="2020" name="Stud. Mycol.">
        <title>101 Dothideomycetes genomes: a test case for predicting lifestyles and emergence of pathogens.</title>
        <authorList>
            <person name="Haridas S."/>
            <person name="Albert R."/>
            <person name="Binder M."/>
            <person name="Bloem J."/>
            <person name="Labutti K."/>
            <person name="Salamov A."/>
            <person name="Andreopoulos B."/>
            <person name="Baker S."/>
            <person name="Barry K."/>
            <person name="Bills G."/>
            <person name="Bluhm B."/>
            <person name="Cannon C."/>
            <person name="Castanera R."/>
            <person name="Culley D."/>
            <person name="Daum C."/>
            <person name="Ezra D."/>
            <person name="Gonzalez J."/>
            <person name="Henrissat B."/>
            <person name="Kuo A."/>
            <person name="Liang C."/>
            <person name="Lipzen A."/>
            <person name="Lutzoni F."/>
            <person name="Magnuson J."/>
            <person name="Mondo S."/>
            <person name="Nolan M."/>
            <person name="Ohm R."/>
            <person name="Pangilinan J."/>
            <person name="Park H.-J."/>
            <person name="Ramirez L."/>
            <person name="Alfaro M."/>
            <person name="Sun H."/>
            <person name="Tritt A."/>
            <person name="Yoshinaga Y."/>
            <person name="Zwiers L.-H."/>
            <person name="Turgeon B."/>
            <person name="Goodwin S."/>
            <person name="Spatafora J."/>
            <person name="Crous P."/>
            <person name="Grigoriev I."/>
        </authorList>
    </citation>
    <scope>NUCLEOTIDE SEQUENCE</scope>
    <source>
        <strain evidence="1">CBS 207.26</strain>
    </source>
</reference>
<evidence type="ECO:0000313" key="2">
    <source>
        <dbReference type="Proteomes" id="UP000800200"/>
    </source>
</evidence>
<sequence>MLWRHWGCVPPTGIKDLRQVSGDKLEIAPAFSKISPEGQEQVRLAFQSDQVVDKGFKDICEDLVKAIFPDENEIKNAVGHKIDLAPTGRAGCRNAASKHLRHPDCFLLPSPIKSQHRLPFR</sequence>
<protein>
    <recommendedName>
        <fullName evidence="3">PARP-type domain-containing protein</fullName>
    </recommendedName>
</protein>